<feature type="transmembrane region" description="Helical" evidence="8">
    <location>
        <begin position="227"/>
        <end position="244"/>
    </location>
</feature>
<evidence type="ECO:0000256" key="4">
    <source>
        <dbReference type="ARBA" id="ARBA00022475"/>
    </source>
</evidence>
<gene>
    <name evidence="9" type="ORF">PPSIR1_40680</name>
</gene>
<evidence type="ECO:0000256" key="5">
    <source>
        <dbReference type="ARBA" id="ARBA00022692"/>
    </source>
</evidence>
<reference evidence="9 10" key="1">
    <citation type="submission" date="2007-06" db="EMBL/GenBank/DDBJ databases">
        <authorList>
            <person name="Shimkets L."/>
            <person name="Ferriera S."/>
            <person name="Johnson J."/>
            <person name="Kravitz S."/>
            <person name="Beeson K."/>
            <person name="Sutton G."/>
            <person name="Rogers Y.-H."/>
            <person name="Friedman R."/>
            <person name="Frazier M."/>
            <person name="Venter J.C."/>
        </authorList>
    </citation>
    <scope>NUCLEOTIDE SEQUENCE [LARGE SCALE GENOMIC DNA]</scope>
    <source>
        <strain evidence="9 10">SIR-1</strain>
    </source>
</reference>
<feature type="transmembrane region" description="Helical" evidence="8">
    <location>
        <begin position="194"/>
        <end position="215"/>
    </location>
</feature>
<evidence type="ECO:0000256" key="1">
    <source>
        <dbReference type="ARBA" id="ARBA00004651"/>
    </source>
</evidence>
<protein>
    <recommendedName>
        <fullName evidence="8">Probable membrane transporter protein</fullName>
    </recommendedName>
</protein>
<keyword evidence="6 8" id="KW-1133">Transmembrane helix</keyword>
<dbReference type="EMBL" id="ABCS01000004">
    <property type="protein sequence ID" value="EDM81338.1"/>
    <property type="molecule type" value="Genomic_DNA"/>
</dbReference>
<dbReference type="eggNOG" id="COG0730">
    <property type="taxonomic scope" value="Bacteria"/>
</dbReference>
<evidence type="ECO:0000256" key="2">
    <source>
        <dbReference type="ARBA" id="ARBA00009142"/>
    </source>
</evidence>
<dbReference type="RefSeq" id="WP_006969615.1">
    <property type="nucleotide sequence ID" value="NZ_ABCS01000004.1"/>
</dbReference>
<evidence type="ECO:0000256" key="8">
    <source>
        <dbReference type="RuleBase" id="RU363041"/>
    </source>
</evidence>
<dbReference type="PANTHER" id="PTHR30269:SF37">
    <property type="entry name" value="MEMBRANE TRANSPORTER PROTEIN"/>
    <property type="match status" value="1"/>
</dbReference>
<dbReference type="InterPro" id="IPR002781">
    <property type="entry name" value="TM_pro_TauE-like"/>
</dbReference>
<keyword evidence="7 8" id="KW-0472">Membrane</keyword>
<dbReference type="PANTHER" id="PTHR30269">
    <property type="entry name" value="TRANSMEMBRANE PROTEIN YFCA"/>
    <property type="match status" value="1"/>
</dbReference>
<evidence type="ECO:0000313" key="10">
    <source>
        <dbReference type="Proteomes" id="UP000005801"/>
    </source>
</evidence>
<feature type="transmembrane region" description="Helical" evidence="8">
    <location>
        <begin position="127"/>
        <end position="152"/>
    </location>
</feature>
<comment type="caution">
    <text evidence="9">The sequence shown here is derived from an EMBL/GenBank/DDBJ whole genome shotgun (WGS) entry which is preliminary data.</text>
</comment>
<dbReference type="OrthoDB" id="6197550at2"/>
<dbReference type="AlphaFoldDB" id="A6FYR6"/>
<dbReference type="Pfam" id="PF01925">
    <property type="entry name" value="TauE"/>
    <property type="match status" value="1"/>
</dbReference>
<dbReference type="GO" id="GO:0005886">
    <property type="term" value="C:plasma membrane"/>
    <property type="evidence" value="ECO:0007669"/>
    <property type="project" value="UniProtKB-SubCell"/>
</dbReference>
<evidence type="ECO:0000256" key="7">
    <source>
        <dbReference type="ARBA" id="ARBA00023136"/>
    </source>
</evidence>
<accession>A6FYR6</accession>
<keyword evidence="5 8" id="KW-0812">Transmembrane</keyword>
<comment type="similarity">
    <text evidence="2 8">Belongs to the 4-toluene sulfonate uptake permease (TSUP) (TC 2.A.102) family.</text>
</comment>
<name>A6FYR6_9BACT</name>
<feature type="transmembrane region" description="Helical" evidence="8">
    <location>
        <begin position="70"/>
        <end position="93"/>
    </location>
</feature>
<sequence length="245" mass="26093">MLELGPLEWAALLVTGLCAATLSGVLGMGGGVTLLGVMTAILPAPVVVPLHGVVQLVSNFTRMLGLIRHVTWKIVAVFAPPLLLGVGGATALWSGDKLSYLRPVVGVLLIAFLIVRRKAPSLREPPLWTYALLGLVAGFASVWIGAVGPLLAPFFLRDDFESKDVIATKAACISLTHVLKIPAFLVLGFDFLGYGPLLLGLIAVVIVGTLIGRAILERVDRDWFERAFEVLLGLLAVWLIVGVFL</sequence>
<dbReference type="Proteomes" id="UP000005801">
    <property type="component" value="Unassembled WGS sequence"/>
</dbReference>
<dbReference type="STRING" id="391625.PPSIR1_40680"/>
<dbReference type="InterPro" id="IPR052017">
    <property type="entry name" value="TSUP"/>
</dbReference>
<evidence type="ECO:0000313" key="9">
    <source>
        <dbReference type="EMBL" id="EDM81338.1"/>
    </source>
</evidence>
<comment type="subcellular location">
    <subcellularLocation>
        <location evidence="1 8">Cell membrane</location>
        <topology evidence="1 8">Multi-pass membrane protein</topology>
    </subcellularLocation>
</comment>
<keyword evidence="10" id="KW-1185">Reference proteome</keyword>
<feature type="transmembrane region" description="Helical" evidence="8">
    <location>
        <begin position="37"/>
        <end position="58"/>
    </location>
</feature>
<keyword evidence="4 8" id="KW-1003">Cell membrane</keyword>
<evidence type="ECO:0000256" key="6">
    <source>
        <dbReference type="ARBA" id="ARBA00022989"/>
    </source>
</evidence>
<keyword evidence="3" id="KW-0813">Transport</keyword>
<feature type="transmembrane region" description="Helical" evidence="8">
    <location>
        <begin position="99"/>
        <end position="115"/>
    </location>
</feature>
<proteinExistence type="inferred from homology"/>
<evidence type="ECO:0000256" key="3">
    <source>
        <dbReference type="ARBA" id="ARBA00022448"/>
    </source>
</evidence>
<organism evidence="9 10">
    <name type="scientific">Plesiocystis pacifica SIR-1</name>
    <dbReference type="NCBI Taxonomy" id="391625"/>
    <lineage>
        <taxon>Bacteria</taxon>
        <taxon>Pseudomonadati</taxon>
        <taxon>Myxococcota</taxon>
        <taxon>Polyangia</taxon>
        <taxon>Nannocystales</taxon>
        <taxon>Nannocystaceae</taxon>
        <taxon>Plesiocystis</taxon>
    </lineage>
</organism>